<dbReference type="InterPro" id="IPR050659">
    <property type="entry name" value="Peptidase_M24B"/>
</dbReference>
<dbReference type="CDD" id="cd01066">
    <property type="entry name" value="APP_MetAP"/>
    <property type="match status" value="1"/>
</dbReference>
<dbReference type="Gene3D" id="3.90.230.10">
    <property type="entry name" value="Creatinase/methionine aminopeptidase superfamily"/>
    <property type="match status" value="1"/>
</dbReference>
<dbReference type="InterPro" id="IPR036005">
    <property type="entry name" value="Creatinase/aminopeptidase-like"/>
</dbReference>
<evidence type="ECO:0000313" key="4">
    <source>
        <dbReference type="Proteomes" id="UP000773614"/>
    </source>
</evidence>
<reference evidence="3" key="1">
    <citation type="submission" date="2019-03" db="EMBL/GenBank/DDBJ databases">
        <title>Afifella sp. nov., isolated from activated sludge.</title>
        <authorList>
            <person name="Li Q."/>
            <person name="Liu Y."/>
        </authorList>
    </citation>
    <scope>NUCLEOTIDE SEQUENCE</scope>
    <source>
        <strain evidence="3">L72</strain>
    </source>
</reference>
<feature type="domain" description="Peptidase M24" evidence="1">
    <location>
        <begin position="160"/>
        <end position="349"/>
    </location>
</feature>
<keyword evidence="4" id="KW-1185">Reference proteome</keyword>
<dbReference type="Proteomes" id="UP000773614">
    <property type="component" value="Unassembled WGS sequence"/>
</dbReference>
<feature type="domain" description="Creatinase N-terminal" evidence="2">
    <location>
        <begin position="13"/>
        <end position="152"/>
    </location>
</feature>
<gene>
    <name evidence="3" type="ORF">E4O86_14175</name>
</gene>
<dbReference type="SUPFAM" id="SSF53092">
    <property type="entry name" value="Creatinase/prolidase N-terminal domain"/>
    <property type="match status" value="1"/>
</dbReference>
<dbReference type="RefSeq" id="WP_161141201.1">
    <property type="nucleotide sequence ID" value="NZ_SPKJ01000050.1"/>
</dbReference>
<dbReference type="Pfam" id="PF01321">
    <property type="entry name" value="Creatinase_N"/>
    <property type="match status" value="1"/>
</dbReference>
<evidence type="ECO:0000313" key="3">
    <source>
        <dbReference type="EMBL" id="MYZ48858.1"/>
    </source>
</evidence>
<organism evidence="3 4">
    <name type="scientific">Propylenella binzhouense</name>
    <dbReference type="NCBI Taxonomy" id="2555902"/>
    <lineage>
        <taxon>Bacteria</taxon>
        <taxon>Pseudomonadati</taxon>
        <taxon>Pseudomonadota</taxon>
        <taxon>Alphaproteobacteria</taxon>
        <taxon>Hyphomicrobiales</taxon>
        <taxon>Propylenellaceae</taxon>
        <taxon>Propylenella</taxon>
    </lineage>
</organism>
<evidence type="ECO:0000259" key="1">
    <source>
        <dbReference type="Pfam" id="PF00557"/>
    </source>
</evidence>
<sequence>MALHFEQDEFDARKAHVLEEMARRKIDALLMFAPESHYWLSGYDTFGYCFFQCLVLTRDGKLTLLTRSADLRQARHTSLITEIVVWADQMNASPALQLRELLDDLDLLGSRIGIEYDTHGLTAANGRAMDDTLKSFGDIEDASDLVRRLRAVKSPAEIAYVRRAAELADDALDAGLAAIGPGADEGAVLAAMQDVIFRGGGDYPANPFVIGSGRDALLCRTKTGRRKLDEIDQITLEFAGTFRLYHAALMRTVVVGVPSERHRELHAAAAEALAACEAVMQPGRTFGEVYTAHAEALDAHGLARHRLNACGYSLGARYAPSWMDWPMFYRDNEVTIAPNMVLFAHMILMDSDTETAMCLGRTYLTTEGAPESLSRHGLELIVR</sequence>
<dbReference type="PANTHER" id="PTHR46112">
    <property type="entry name" value="AMINOPEPTIDASE"/>
    <property type="match status" value="1"/>
</dbReference>
<keyword evidence="3" id="KW-0645">Protease</keyword>
<dbReference type="EMBL" id="SPKJ01000050">
    <property type="protein sequence ID" value="MYZ48858.1"/>
    <property type="molecule type" value="Genomic_DNA"/>
</dbReference>
<protein>
    <submittedName>
        <fullName evidence="3">Aminopeptidase P family protein</fullName>
    </submittedName>
</protein>
<dbReference type="GO" id="GO:0004177">
    <property type="term" value="F:aminopeptidase activity"/>
    <property type="evidence" value="ECO:0007669"/>
    <property type="project" value="UniProtKB-KW"/>
</dbReference>
<accession>A0A964WUB3</accession>
<name>A0A964WUB3_9HYPH</name>
<dbReference type="AlphaFoldDB" id="A0A964WUB3"/>
<dbReference type="Pfam" id="PF00557">
    <property type="entry name" value="Peptidase_M24"/>
    <property type="match status" value="1"/>
</dbReference>
<keyword evidence="3" id="KW-0031">Aminopeptidase</keyword>
<dbReference type="Gene3D" id="3.40.350.10">
    <property type="entry name" value="Creatinase/prolidase N-terminal domain"/>
    <property type="match status" value="1"/>
</dbReference>
<dbReference type="InterPro" id="IPR000994">
    <property type="entry name" value="Pept_M24"/>
</dbReference>
<dbReference type="InterPro" id="IPR029149">
    <property type="entry name" value="Creatin/AminoP/Spt16_N"/>
</dbReference>
<dbReference type="SUPFAM" id="SSF55920">
    <property type="entry name" value="Creatinase/aminopeptidase"/>
    <property type="match status" value="1"/>
</dbReference>
<dbReference type="OrthoDB" id="8286321at2"/>
<proteinExistence type="predicted"/>
<comment type="caution">
    <text evidence="3">The sequence shown here is derived from an EMBL/GenBank/DDBJ whole genome shotgun (WGS) entry which is preliminary data.</text>
</comment>
<dbReference type="InterPro" id="IPR000587">
    <property type="entry name" value="Creatinase_N"/>
</dbReference>
<dbReference type="PANTHER" id="PTHR46112:SF2">
    <property type="entry name" value="XAA-PRO AMINOPEPTIDASE P-RELATED"/>
    <property type="match status" value="1"/>
</dbReference>
<evidence type="ECO:0000259" key="2">
    <source>
        <dbReference type="Pfam" id="PF01321"/>
    </source>
</evidence>
<keyword evidence="3" id="KW-0378">Hydrolase</keyword>